<dbReference type="AlphaFoldDB" id="A0A9D1K5K4"/>
<feature type="domain" description="GerMN" evidence="3">
    <location>
        <begin position="108"/>
        <end position="197"/>
    </location>
</feature>
<dbReference type="SMART" id="SM00909">
    <property type="entry name" value="Germane"/>
    <property type="match status" value="1"/>
</dbReference>
<evidence type="ECO:0000313" key="4">
    <source>
        <dbReference type="EMBL" id="HIS83514.1"/>
    </source>
</evidence>
<evidence type="ECO:0000313" key="5">
    <source>
        <dbReference type="Proteomes" id="UP000824139"/>
    </source>
</evidence>
<evidence type="ECO:0000256" key="1">
    <source>
        <dbReference type="SAM" id="MobiDB-lite"/>
    </source>
</evidence>
<reference evidence="4" key="2">
    <citation type="journal article" date="2021" name="PeerJ">
        <title>Extensive microbial diversity within the chicken gut microbiome revealed by metagenomics and culture.</title>
        <authorList>
            <person name="Gilroy R."/>
            <person name="Ravi A."/>
            <person name="Getino M."/>
            <person name="Pursley I."/>
            <person name="Horton D.L."/>
            <person name="Alikhan N.F."/>
            <person name="Baker D."/>
            <person name="Gharbi K."/>
            <person name="Hall N."/>
            <person name="Watson M."/>
            <person name="Adriaenssens E.M."/>
            <person name="Foster-Nyarko E."/>
            <person name="Jarju S."/>
            <person name="Secka A."/>
            <person name="Antonio M."/>
            <person name="Oren A."/>
            <person name="Chaudhuri R.R."/>
            <person name="La Ragione R."/>
            <person name="Hildebrand F."/>
            <person name="Pallen M.J."/>
        </authorList>
    </citation>
    <scope>NUCLEOTIDE SEQUENCE</scope>
    <source>
        <strain evidence="4">CHK152-2994</strain>
    </source>
</reference>
<sequence>MGRRKKNNTANNIKVFFIGLVLTGLVACGVYYGLQYWTPGNEIVDIPDKNPTVVVPPENDKNPDETTQEQPKQEEYVNIFFIGKNENNEEVYRAVKRVYNKDVDGSKIKYAINSLILGPTSGEKSKGVYTELPAGTKLLGITEKPDKVIINLSDNFVAGGGTESVYKRLYQLIKTAKRNTDRAVFLYINGQQADVIGGDGIMITQP</sequence>
<protein>
    <submittedName>
        <fullName evidence="4">GerMN domain-containing protein</fullName>
    </submittedName>
</protein>
<feature type="non-terminal residue" evidence="4">
    <location>
        <position position="206"/>
    </location>
</feature>
<gene>
    <name evidence="4" type="ORF">IAD41_07930</name>
</gene>
<reference evidence="4" key="1">
    <citation type="submission" date="2020-10" db="EMBL/GenBank/DDBJ databases">
        <authorList>
            <person name="Gilroy R."/>
        </authorList>
    </citation>
    <scope>NUCLEOTIDE SEQUENCE</scope>
    <source>
        <strain evidence="4">CHK152-2994</strain>
    </source>
</reference>
<organism evidence="4 5">
    <name type="scientific">Candidatus Scatenecus faecavium</name>
    <dbReference type="NCBI Taxonomy" id="2840915"/>
    <lineage>
        <taxon>Bacteria</taxon>
        <taxon>Candidatus Scatenecus</taxon>
    </lineage>
</organism>
<comment type="caution">
    <text evidence="4">The sequence shown here is derived from an EMBL/GenBank/DDBJ whole genome shotgun (WGS) entry which is preliminary data.</text>
</comment>
<dbReference type="Proteomes" id="UP000824139">
    <property type="component" value="Unassembled WGS sequence"/>
</dbReference>
<proteinExistence type="predicted"/>
<dbReference type="InterPro" id="IPR019606">
    <property type="entry name" value="GerMN"/>
</dbReference>
<evidence type="ECO:0000256" key="2">
    <source>
        <dbReference type="SAM" id="Phobius"/>
    </source>
</evidence>
<dbReference type="PROSITE" id="PS51257">
    <property type="entry name" value="PROKAR_LIPOPROTEIN"/>
    <property type="match status" value="1"/>
</dbReference>
<feature type="region of interest" description="Disordered" evidence="1">
    <location>
        <begin position="49"/>
        <end position="70"/>
    </location>
</feature>
<feature type="transmembrane region" description="Helical" evidence="2">
    <location>
        <begin position="12"/>
        <end position="34"/>
    </location>
</feature>
<dbReference type="EMBL" id="DVJO01000172">
    <property type="protein sequence ID" value="HIS83514.1"/>
    <property type="molecule type" value="Genomic_DNA"/>
</dbReference>
<accession>A0A9D1K5K4</accession>
<keyword evidence="2" id="KW-0472">Membrane</keyword>
<keyword evidence="2" id="KW-1133">Transmembrane helix</keyword>
<dbReference type="Pfam" id="PF10646">
    <property type="entry name" value="Germane"/>
    <property type="match status" value="1"/>
</dbReference>
<evidence type="ECO:0000259" key="3">
    <source>
        <dbReference type="SMART" id="SM00909"/>
    </source>
</evidence>
<keyword evidence="2" id="KW-0812">Transmembrane</keyword>
<name>A0A9D1K5K4_9BACT</name>